<dbReference type="PROSITE" id="PS50088">
    <property type="entry name" value="ANK_REPEAT"/>
    <property type="match status" value="1"/>
</dbReference>
<dbReference type="AlphaFoldDB" id="A0A8H6REZ7"/>
<keyword evidence="1" id="KW-0677">Repeat</keyword>
<evidence type="ECO:0000313" key="6">
    <source>
        <dbReference type="Proteomes" id="UP000660729"/>
    </source>
</evidence>
<feature type="region of interest" description="Disordered" evidence="3">
    <location>
        <begin position="981"/>
        <end position="1021"/>
    </location>
</feature>
<feature type="repeat" description="ANK" evidence="2">
    <location>
        <begin position="798"/>
        <end position="824"/>
    </location>
</feature>
<dbReference type="PANTHER" id="PTHR10039:SF14">
    <property type="entry name" value="NACHT DOMAIN-CONTAINING PROTEIN"/>
    <property type="match status" value="1"/>
</dbReference>
<evidence type="ECO:0000256" key="1">
    <source>
        <dbReference type="ARBA" id="ARBA00022737"/>
    </source>
</evidence>
<comment type="caution">
    <text evidence="5">The sequence shown here is derived from an EMBL/GenBank/DDBJ whole genome shotgun (WGS) entry which is preliminary data.</text>
</comment>
<dbReference type="SMART" id="SM00248">
    <property type="entry name" value="ANK"/>
    <property type="match status" value="3"/>
</dbReference>
<proteinExistence type="predicted"/>
<evidence type="ECO:0000259" key="4">
    <source>
        <dbReference type="PROSITE" id="PS50837"/>
    </source>
</evidence>
<dbReference type="EMBL" id="JABCIY010000178">
    <property type="protein sequence ID" value="KAF7189724.1"/>
    <property type="molecule type" value="Genomic_DNA"/>
</dbReference>
<evidence type="ECO:0000256" key="3">
    <source>
        <dbReference type="SAM" id="MobiDB-lite"/>
    </source>
</evidence>
<dbReference type="Pfam" id="PF24883">
    <property type="entry name" value="NPHP3_N"/>
    <property type="match status" value="1"/>
</dbReference>
<dbReference type="SUPFAM" id="SSF52540">
    <property type="entry name" value="P-loop containing nucleoside triphosphate hydrolases"/>
    <property type="match status" value="1"/>
</dbReference>
<name>A0A8H6REZ7_9PEZI</name>
<dbReference type="SUPFAM" id="SSF48403">
    <property type="entry name" value="Ankyrin repeat"/>
    <property type="match status" value="1"/>
</dbReference>
<dbReference type="PANTHER" id="PTHR10039">
    <property type="entry name" value="AMELOGENIN"/>
    <property type="match status" value="1"/>
</dbReference>
<sequence>MDRPSNLDVTTTFTETTVSGGNVHFGNHFGDIINYEGENGRSTRDHLRSEALRALYWTDPEVDLTKAEDRTRAGRTPGTCEWILENEDFKMWQKAKAPQLLLITGEPGIGKTVLATFLVDHFKKQSASMGSEFTYFFCMNAKARQSTGLGILRGLLLLLLKTRPALCDHLLKEYPVKGEDLFESIESLWPVFEAVIMDDSLGDLVLQIDGLDECEENSRDLLVSRFGGLMRRFGCKKMKVVITSRVIGTANELASHFSRATLRVTMDIGKVNRDLQRFIESEVDDIATKYGWDADLKAEVTYQVKSRSGGTFVWVSLALKTVSKKRPHQVIHELSKVPLGLQHLYARMLHEIPPDDRDMVYRVLVLVIGADKPMCLDELSVALHFYPDESGLQTARRRLPTNKEMDEGKNWVQTCAVFLRIAEDGEAVTHVSVFHLTLKEFLTSEQLPSHVSNYHIDKEQASKTLLAISTAYLLSEELHAVAIDAETLRGMALKKFKYRELESKENTLPPKKTFRRLKDKILRGRKGRCKEMEGNTRKEDAQEQEERHRQFELCKAWSEVEDRHLILLESAYQIQRKREDATATKDIRVNIFDPEQKTQSCYSRDDLLFVLRLLIEDSSLAAPRAICVIWRFMSVSNWTVPWWLDEIHTSGLHEAIAMAARSGRFKTLEAFVRLRPLYYLSPSDLFAMAMQTFVPEGKPPVQEDQDAFDLLFLTARLDHIPDRSPLLHSAGVVCCSYLVNRCIESGDQVSSQGRWCRTPLHHLAEDFYFNSESEAILCAQLMLDADPERTNLGSKDVHGRIPLHCAAQSGHLKVLQLLINAATDCSQVLTQDNSGQVPLHNALEDKSSMAGCSAGHFVAALLQADHEKRSLWIANCWGQLPIHYAAREACVSCVKRLVEADITRSILLFRDHSGRTPLEYAQDMHKCYQKKREEVDACDLKQQHYGDRVKSFSEVLEYLNEATADAQRHLDNMSLAGASCGSSRPSLGSSRPSWGSSRPSSVESWPHPPRNLSALGQTPGWPCSICRSQVASRS</sequence>
<dbReference type="PROSITE" id="PS50837">
    <property type="entry name" value="NACHT"/>
    <property type="match status" value="1"/>
</dbReference>
<gene>
    <name evidence="5" type="ORF">HII31_08831</name>
</gene>
<dbReference type="Pfam" id="PF12796">
    <property type="entry name" value="Ank_2"/>
    <property type="match status" value="1"/>
</dbReference>
<organism evidence="5 6">
    <name type="scientific">Pseudocercospora fuligena</name>
    <dbReference type="NCBI Taxonomy" id="685502"/>
    <lineage>
        <taxon>Eukaryota</taxon>
        <taxon>Fungi</taxon>
        <taxon>Dikarya</taxon>
        <taxon>Ascomycota</taxon>
        <taxon>Pezizomycotina</taxon>
        <taxon>Dothideomycetes</taxon>
        <taxon>Dothideomycetidae</taxon>
        <taxon>Mycosphaerellales</taxon>
        <taxon>Mycosphaerellaceae</taxon>
        <taxon>Pseudocercospora</taxon>
    </lineage>
</organism>
<feature type="domain" description="NACHT" evidence="4">
    <location>
        <begin position="99"/>
        <end position="245"/>
    </location>
</feature>
<keyword evidence="2" id="KW-0040">ANK repeat</keyword>
<evidence type="ECO:0000256" key="2">
    <source>
        <dbReference type="PROSITE-ProRule" id="PRU00023"/>
    </source>
</evidence>
<keyword evidence="6" id="KW-1185">Reference proteome</keyword>
<reference evidence="5" key="1">
    <citation type="submission" date="2020-04" db="EMBL/GenBank/DDBJ databases">
        <title>Draft genome resource of the tomato pathogen Pseudocercospora fuligena.</title>
        <authorList>
            <person name="Zaccaron A."/>
        </authorList>
    </citation>
    <scope>NUCLEOTIDE SEQUENCE</scope>
    <source>
        <strain evidence="5">PF001</strain>
    </source>
</reference>
<dbReference type="InterPro" id="IPR027417">
    <property type="entry name" value="P-loop_NTPase"/>
</dbReference>
<accession>A0A8H6REZ7</accession>
<dbReference type="Gene3D" id="1.25.40.20">
    <property type="entry name" value="Ankyrin repeat-containing domain"/>
    <property type="match status" value="1"/>
</dbReference>
<dbReference type="InterPro" id="IPR002110">
    <property type="entry name" value="Ankyrin_rpt"/>
</dbReference>
<dbReference type="Proteomes" id="UP000660729">
    <property type="component" value="Unassembled WGS sequence"/>
</dbReference>
<feature type="compositionally biased region" description="Low complexity" evidence="3">
    <location>
        <begin position="981"/>
        <end position="1001"/>
    </location>
</feature>
<evidence type="ECO:0000313" key="5">
    <source>
        <dbReference type="EMBL" id="KAF7189724.1"/>
    </source>
</evidence>
<dbReference type="InterPro" id="IPR036770">
    <property type="entry name" value="Ankyrin_rpt-contain_sf"/>
</dbReference>
<dbReference type="InterPro" id="IPR056884">
    <property type="entry name" value="NPHP3-like_N"/>
</dbReference>
<protein>
    <submittedName>
        <fullName evidence="5">Vegetative incompatibility protein HET-E-1</fullName>
    </submittedName>
</protein>
<dbReference type="PROSITE" id="PS50297">
    <property type="entry name" value="ANK_REP_REGION"/>
    <property type="match status" value="1"/>
</dbReference>
<dbReference type="Gene3D" id="3.40.50.300">
    <property type="entry name" value="P-loop containing nucleotide triphosphate hydrolases"/>
    <property type="match status" value="1"/>
</dbReference>
<dbReference type="OrthoDB" id="3648458at2759"/>
<dbReference type="InterPro" id="IPR007111">
    <property type="entry name" value="NACHT_NTPase"/>
</dbReference>